<evidence type="ECO:0000313" key="1">
    <source>
        <dbReference type="EMBL" id="QTP59552.1"/>
    </source>
</evidence>
<sequence length="164" mass="19077">MSREIIKDSRDKFCFKDYSDIRAGHSLILAGFLHHLYVLDNAKDVLVVADGFSRMKVHERSVYCQINSLVESHNKTQHKITLDSGINIEFGYVKNERDFCEKYHGREFQAILIMNDIDQELKDALKTTLRPYSGCSNHDLIEERFGDLYKAIESMRSQILELTQ</sequence>
<proteinExistence type="predicted"/>
<dbReference type="Proteomes" id="UP000671845">
    <property type="component" value="Chromosome"/>
</dbReference>
<accession>A0ABX7WIZ5</accession>
<reference evidence="1 2" key="1">
    <citation type="journal article" date="2021" name="Front. Microbiol.">
        <title>Aerobic Denitrification and Heterotrophic Sulfur Oxidation in the Genus Halomonas Revealed by Six Novel Species Characterizations and Genome-Based Analysis.</title>
        <authorList>
            <person name="Wang L."/>
            <person name="Shao Z."/>
        </authorList>
    </citation>
    <scope>NUCLEOTIDE SEQUENCE [LARGE SCALE GENOMIC DNA]</scope>
    <source>
        <strain evidence="1 2">MCCC 1A13718</strain>
    </source>
</reference>
<dbReference type="RefSeq" id="WP_209472703.1">
    <property type="nucleotide sequence ID" value="NZ_CP053383.1"/>
</dbReference>
<evidence type="ECO:0008006" key="3">
    <source>
        <dbReference type="Google" id="ProtNLM"/>
    </source>
</evidence>
<gene>
    <name evidence="1" type="ORF">HNO53_12995</name>
</gene>
<organism evidence="1 2">
    <name type="scientific">Halomonas sulfidivorans</name>
    <dbReference type="NCBI Taxonomy" id="2733488"/>
    <lineage>
        <taxon>Bacteria</taxon>
        <taxon>Pseudomonadati</taxon>
        <taxon>Pseudomonadota</taxon>
        <taxon>Gammaproteobacteria</taxon>
        <taxon>Oceanospirillales</taxon>
        <taxon>Halomonadaceae</taxon>
        <taxon>Halomonas</taxon>
    </lineage>
</organism>
<protein>
    <recommendedName>
        <fullName evidence="3">HEPN domain-containing protein</fullName>
    </recommendedName>
</protein>
<dbReference type="EMBL" id="CP053383">
    <property type="protein sequence ID" value="QTP59552.1"/>
    <property type="molecule type" value="Genomic_DNA"/>
</dbReference>
<name>A0ABX7WIZ5_9GAMM</name>
<keyword evidence="2" id="KW-1185">Reference proteome</keyword>
<evidence type="ECO:0000313" key="2">
    <source>
        <dbReference type="Proteomes" id="UP000671845"/>
    </source>
</evidence>